<dbReference type="EMBL" id="NCVQ01000007">
    <property type="protein sequence ID" value="PWZ19232.1"/>
    <property type="molecule type" value="Genomic_DNA"/>
</dbReference>
<organism evidence="2 3">
    <name type="scientific">Zea mays</name>
    <name type="common">Maize</name>
    <dbReference type="NCBI Taxonomy" id="4577"/>
    <lineage>
        <taxon>Eukaryota</taxon>
        <taxon>Viridiplantae</taxon>
        <taxon>Streptophyta</taxon>
        <taxon>Embryophyta</taxon>
        <taxon>Tracheophyta</taxon>
        <taxon>Spermatophyta</taxon>
        <taxon>Magnoliopsida</taxon>
        <taxon>Liliopsida</taxon>
        <taxon>Poales</taxon>
        <taxon>Poaceae</taxon>
        <taxon>PACMAD clade</taxon>
        <taxon>Panicoideae</taxon>
        <taxon>Andropogonodae</taxon>
        <taxon>Andropogoneae</taxon>
        <taxon>Tripsacinae</taxon>
        <taxon>Zea</taxon>
    </lineage>
</organism>
<dbReference type="ExpressionAtlas" id="A0A3L6EDY0">
    <property type="expression patterns" value="baseline and differential"/>
</dbReference>
<dbReference type="InterPro" id="IPR036420">
    <property type="entry name" value="BRCT_dom_sf"/>
</dbReference>
<dbReference type="SUPFAM" id="SSF56672">
    <property type="entry name" value="DNA/RNA polymerases"/>
    <property type="match status" value="1"/>
</dbReference>
<dbReference type="Gene3D" id="3.40.630.30">
    <property type="match status" value="1"/>
</dbReference>
<dbReference type="Pfam" id="PF00583">
    <property type="entry name" value="Acetyltransf_1"/>
    <property type="match status" value="1"/>
</dbReference>
<dbReference type="InterPro" id="IPR043502">
    <property type="entry name" value="DNA/RNA_pol_sf"/>
</dbReference>
<name>A0A3L6EDY0_MAIZE</name>
<dbReference type="CDD" id="cd01650">
    <property type="entry name" value="RT_nLTR_like"/>
    <property type="match status" value="1"/>
</dbReference>
<dbReference type="Pfam" id="PF00078">
    <property type="entry name" value="RVT_1"/>
    <property type="match status" value="1"/>
</dbReference>
<dbReference type="CDD" id="cd18432">
    <property type="entry name" value="BRCT_PAXIP1_rpt6_like"/>
    <property type="match status" value="1"/>
</dbReference>
<accession>A0A3L6EDY0</accession>
<dbReference type="InterPro" id="IPR000182">
    <property type="entry name" value="GNAT_dom"/>
</dbReference>
<dbReference type="SMART" id="SM00292">
    <property type="entry name" value="BRCT"/>
    <property type="match status" value="2"/>
</dbReference>
<dbReference type="InterPro" id="IPR000477">
    <property type="entry name" value="RT_dom"/>
</dbReference>
<sequence>MGRPRKTKTEPEPGPAFPIEAHTRLGWAGNCKVEIRGSGLRCETTEQGLTISGPRGAKVVVSGEGSQFILLNPSDADSQTKSLLEEVLMLYKKELPTMDYAADTGRKSGKYKTLILMSSSAAQHEEGVRTLASLATAYERNQSQGSTEHQDAFTQTIMLGMTSPFNKLFNGGNESATIELDEPFDDNNRGFVRRIQEYEVKEALKRMKVGKAMGPDGIPIEVWRCLGDIAIVWLTKLFNTIFRANRMPDEWRRSTLVPIFKNKGDVQSCTNYRGIKLMSHTMKLWERVIEHRLRKMTSVTQNQFGFMPGRSTMEAIFLLRQLMERFREQKKDLHMVFIDLEKAYDKTLEAKGFRLSRSKTEYMKCDFSAMGYEDGDVSLDGQVVPKKDTFRYLGSMLQKEGDIDEDVSHRIKAGWLKWRQAAGVLCDHRVPRKLKGKFYRTAIRPAMLYGAECWPTKRRHVQQLSVAEMRMLRWICGHTRRDRVRNDDIRERVGVAPIEEKLMQHRLRWFGHIQRRPEEAPVHIGIIRRPENVKRGRGRPTLTWTEAVKRDLKEWNIDKELAADRKGWKCAIHVIATVSYQIVPADTQYAEIPLAVVRSSYQRVGIGKLLYKELSQRLQNVGVTSIFCWADKGFVSVGEVNTKGKIRKIPVRADIKRALCFPGGSTLMVAHLNKELPVMQTWEKPQTSLHTVVPDKFFAGISPGDTNVSCENMVLQTYKRRVVRNTAKVATNEVSNAYSESSLSEQEPKKCMYKTSSSSLKSKRIRCSNHGDNCQDMNQIGVHDNNLCSSPENSPHVILKEHHIPSTGAHIYSNGSGSPTIMLMNIADEQKKARLTKVVETLRGFVTCDGHSCTHVVTGKARRTMNFCIALCSGAWIISPNWLKESFREGQFVGEAQYVLEDEEYRMQYKSQLRDAVMRAKERPNSLFAGYTFCLSKYIQPSFDVLSAIIKSTGGKIIKKLSELDELSRTIFLVCEEEAELALVAAKSGIKTFSSDWFMSCVMKQELDLEAPQFIVSL</sequence>
<comment type="caution">
    <text evidence="2">The sequence shown here is derived from an EMBL/GenBank/DDBJ whole genome shotgun (WGS) entry which is preliminary data.</text>
</comment>
<dbReference type="Gene3D" id="3.40.50.10190">
    <property type="entry name" value="BRCT domain"/>
    <property type="match status" value="2"/>
</dbReference>
<dbReference type="PROSITE" id="PS50172">
    <property type="entry name" value="BRCT"/>
    <property type="match status" value="2"/>
</dbReference>
<dbReference type="Pfam" id="PF16589">
    <property type="entry name" value="BRCT_2"/>
    <property type="match status" value="1"/>
</dbReference>
<dbReference type="SUPFAM" id="SSF52113">
    <property type="entry name" value="BRCT domain"/>
    <property type="match status" value="2"/>
</dbReference>
<gene>
    <name evidence="2" type="ORF">Zm00014a_034198</name>
</gene>
<dbReference type="Proteomes" id="UP000251960">
    <property type="component" value="Chromosome 6"/>
</dbReference>
<evidence type="ECO:0000259" key="1">
    <source>
        <dbReference type="PROSITE" id="PS50172"/>
    </source>
</evidence>
<dbReference type="PANTHER" id="PTHR46238:SF11">
    <property type="entry name" value="AGAMOUS-LIKE MADS-BOX PROTEIN AGL16"/>
    <property type="match status" value="1"/>
</dbReference>
<evidence type="ECO:0000313" key="2">
    <source>
        <dbReference type="EMBL" id="PWZ19232.1"/>
    </source>
</evidence>
<dbReference type="GO" id="GO:0016747">
    <property type="term" value="F:acyltransferase activity, transferring groups other than amino-acyl groups"/>
    <property type="evidence" value="ECO:0007669"/>
    <property type="project" value="InterPro"/>
</dbReference>
<dbReference type="AlphaFoldDB" id="A0A3L6EDY0"/>
<dbReference type="Pfam" id="PF16770">
    <property type="entry name" value="RTT107_BRCT_5"/>
    <property type="match status" value="1"/>
</dbReference>
<feature type="domain" description="BRCT" evidence="1">
    <location>
        <begin position="820"/>
        <end position="900"/>
    </location>
</feature>
<reference evidence="2 3" key="1">
    <citation type="journal article" date="2018" name="Nat. Genet.">
        <title>Extensive intraspecific gene order and gene structural variations between Mo17 and other maize genomes.</title>
        <authorList>
            <person name="Sun S."/>
            <person name="Zhou Y."/>
            <person name="Chen J."/>
            <person name="Shi J."/>
            <person name="Zhao H."/>
            <person name="Zhao H."/>
            <person name="Song W."/>
            <person name="Zhang M."/>
            <person name="Cui Y."/>
            <person name="Dong X."/>
            <person name="Liu H."/>
            <person name="Ma X."/>
            <person name="Jiao Y."/>
            <person name="Wang B."/>
            <person name="Wei X."/>
            <person name="Stein J.C."/>
            <person name="Glaubitz J.C."/>
            <person name="Lu F."/>
            <person name="Yu G."/>
            <person name="Liang C."/>
            <person name="Fengler K."/>
            <person name="Li B."/>
            <person name="Rafalski A."/>
            <person name="Schnable P.S."/>
            <person name="Ware D.H."/>
            <person name="Buckler E.S."/>
            <person name="Lai J."/>
        </authorList>
    </citation>
    <scope>NUCLEOTIDE SEQUENCE [LARGE SCALE GENOMIC DNA]</scope>
    <source>
        <strain evidence="3">cv. Missouri 17</strain>
        <tissue evidence="2">Seedling</tissue>
    </source>
</reference>
<dbReference type="PANTHER" id="PTHR46238">
    <property type="entry name" value="REVERSE TRANSCRIPTASE DOMAIN-CONTAINING PROTEIN"/>
    <property type="match status" value="1"/>
</dbReference>
<protein>
    <recommendedName>
        <fullName evidence="1">BRCT domain-containing protein</fullName>
    </recommendedName>
</protein>
<proteinExistence type="predicted"/>
<dbReference type="InterPro" id="IPR016181">
    <property type="entry name" value="Acyl_CoA_acyltransferase"/>
</dbReference>
<dbReference type="InterPro" id="IPR001357">
    <property type="entry name" value="BRCT_dom"/>
</dbReference>
<evidence type="ECO:0000313" key="3">
    <source>
        <dbReference type="Proteomes" id="UP000251960"/>
    </source>
</evidence>
<dbReference type="SUPFAM" id="SSF55729">
    <property type="entry name" value="Acyl-CoA N-acyltransferases (Nat)"/>
    <property type="match status" value="1"/>
</dbReference>
<feature type="domain" description="BRCT" evidence="1">
    <location>
        <begin position="923"/>
        <end position="1007"/>
    </location>
</feature>
<dbReference type="CDD" id="cd04301">
    <property type="entry name" value="NAT_SF"/>
    <property type="match status" value="1"/>
</dbReference>